<keyword evidence="6" id="KW-0597">Phosphoprotein</keyword>
<keyword evidence="10" id="KW-0067">ATP-binding</keyword>
<comment type="catalytic activity">
    <reaction evidence="1">
        <text>ATP + protein L-histidine = ADP + protein N-phospho-L-histidine.</text>
        <dbReference type="EC" id="2.7.13.3"/>
    </reaction>
</comment>
<dbReference type="InterPro" id="IPR000014">
    <property type="entry name" value="PAS"/>
</dbReference>
<feature type="domain" description="Histidine kinase" evidence="16">
    <location>
        <begin position="366"/>
        <end position="583"/>
    </location>
</feature>
<evidence type="ECO:0000256" key="3">
    <source>
        <dbReference type="ARBA" id="ARBA00004314"/>
    </source>
</evidence>
<dbReference type="SUPFAM" id="SSF55785">
    <property type="entry name" value="PYP-like sensor domain (PAS domain)"/>
    <property type="match status" value="1"/>
</dbReference>
<evidence type="ECO:0000259" key="18">
    <source>
        <dbReference type="PROSITE" id="PS50885"/>
    </source>
</evidence>
<feature type="domain" description="PAS" evidence="17">
    <location>
        <begin position="240"/>
        <end position="301"/>
    </location>
</feature>
<dbReference type="EC" id="2.7.13.3" evidence="4"/>
<evidence type="ECO:0000256" key="7">
    <source>
        <dbReference type="ARBA" id="ARBA00022679"/>
    </source>
</evidence>
<dbReference type="GO" id="GO:0004721">
    <property type="term" value="F:phosphoprotein phosphatase activity"/>
    <property type="evidence" value="ECO:0007669"/>
    <property type="project" value="TreeGrafter"/>
</dbReference>
<keyword evidence="8" id="KW-0547">Nucleotide-binding</keyword>
<dbReference type="InterPro" id="IPR013767">
    <property type="entry name" value="PAS_fold"/>
</dbReference>
<dbReference type="Proteomes" id="UP000657006">
    <property type="component" value="Unassembled WGS sequence"/>
</dbReference>
<evidence type="ECO:0000256" key="9">
    <source>
        <dbReference type="ARBA" id="ARBA00022777"/>
    </source>
</evidence>
<name>A0A926HX23_9FIRM</name>
<dbReference type="Pfam" id="PF00512">
    <property type="entry name" value="HisKA"/>
    <property type="match status" value="1"/>
</dbReference>
<dbReference type="GO" id="GO:0006355">
    <property type="term" value="P:regulation of DNA-templated transcription"/>
    <property type="evidence" value="ECO:0007669"/>
    <property type="project" value="InterPro"/>
</dbReference>
<dbReference type="CDD" id="cd00130">
    <property type="entry name" value="PAS"/>
    <property type="match status" value="1"/>
</dbReference>
<dbReference type="InterPro" id="IPR005467">
    <property type="entry name" value="His_kinase_dom"/>
</dbReference>
<dbReference type="NCBIfam" id="TIGR00229">
    <property type="entry name" value="sensory_box"/>
    <property type="match status" value="1"/>
</dbReference>
<dbReference type="SUPFAM" id="SSF55874">
    <property type="entry name" value="ATPase domain of HSP90 chaperone/DNA topoisomerase II/histidine kinase"/>
    <property type="match status" value="1"/>
</dbReference>
<dbReference type="PANTHER" id="PTHR45453:SF1">
    <property type="entry name" value="PHOSPHATE REGULON SENSOR PROTEIN PHOR"/>
    <property type="match status" value="1"/>
</dbReference>
<dbReference type="Pfam" id="PF00672">
    <property type="entry name" value="HAMP"/>
    <property type="match status" value="1"/>
</dbReference>
<dbReference type="GO" id="GO:0000155">
    <property type="term" value="F:phosphorelay sensor kinase activity"/>
    <property type="evidence" value="ECO:0007669"/>
    <property type="project" value="InterPro"/>
</dbReference>
<dbReference type="SMART" id="SM00304">
    <property type="entry name" value="HAMP"/>
    <property type="match status" value="1"/>
</dbReference>
<feature type="coiled-coil region" evidence="13">
    <location>
        <begin position="220"/>
        <end position="247"/>
    </location>
</feature>
<proteinExistence type="predicted"/>
<dbReference type="InterPro" id="IPR003660">
    <property type="entry name" value="HAMP_dom"/>
</dbReference>
<feature type="compositionally biased region" description="Basic and acidic residues" evidence="14">
    <location>
        <begin position="584"/>
        <end position="593"/>
    </location>
</feature>
<dbReference type="FunFam" id="3.30.565.10:FF:000023">
    <property type="entry name" value="PAS domain-containing sensor histidine kinase"/>
    <property type="match status" value="1"/>
</dbReference>
<dbReference type="RefSeq" id="WP_177719502.1">
    <property type="nucleotide sequence ID" value="NZ_JACRSQ010000008.1"/>
</dbReference>
<comment type="subcellular location">
    <subcellularLocation>
        <location evidence="2">Cell membrane</location>
    </subcellularLocation>
    <subcellularLocation>
        <location evidence="3">Membrane raft</location>
        <topology evidence="3">Multi-pass membrane protein</topology>
    </subcellularLocation>
</comment>
<evidence type="ECO:0000256" key="4">
    <source>
        <dbReference type="ARBA" id="ARBA00012438"/>
    </source>
</evidence>
<dbReference type="GO" id="GO:0005524">
    <property type="term" value="F:ATP binding"/>
    <property type="evidence" value="ECO:0007669"/>
    <property type="project" value="UniProtKB-KW"/>
</dbReference>
<dbReference type="InterPro" id="IPR003661">
    <property type="entry name" value="HisK_dim/P_dom"/>
</dbReference>
<comment type="caution">
    <text evidence="19">The sequence shown here is derived from an EMBL/GenBank/DDBJ whole genome shotgun (WGS) entry which is preliminary data.</text>
</comment>
<reference evidence="19" key="1">
    <citation type="submission" date="2020-08" db="EMBL/GenBank/DDBJ databases">
        <title>Genome public.</title>
        <authorList>
            <person name="Liu C."/>
            <person name="Sun Q."/>
        </authorList>
    </citation>
    <scope>NUCLEOTIDE SEQUENCE</scope>
    <source>
        <strain evidence="19">NSJ-32</strain>
    </source>
</reference>
<dbReference type="SUPFAM" id="SSF47384">
    <property type="entry name" value="Homodimeric domain of signal transducing histidine kinase"/>
    <property type="match status" value="1"/>
</dbReference>
<evidence type="ECO:0000259" key="16">
    <source>
        <dbReference type="PROSITE" id="PS50109"/>
    </source>
</evidence>
<dbReference type="SMART" id="SM00091">
    <property type="entry name" value="PAS"/>
    <property type="match status" value="1"/>
</dbReference>
<gene>
    <name evidence="19" type="ORF">H8730_07145</name>
</gene>
<evidence type="ECO:0000256" key="10">
    <source>
        <dbReference type="ARBA" id="ARBA00022840"/>
    </source>
</evidence>
<dbReference type="InterPro" id="IPR004358">
    <property type="entry name" value="Sig_transdc_His_kin-like_C"/>
</dbReference>
<dbReference type="GO" id="GO:0005886">
    <property type="term" value="C:plasma membrane"/>
    <property type="evidence" value="ECO:0007669"/>
    <property type="project" value="UniProtKB-SubCell"/>
</dbReference>
<keyword evidence="5" id="KW-1003">Cell membrane</keyword>
<dbReference type="GO" id="GO:0016036">
    <property type="term" value="P:cellular response to phosphate starvation"/>
    <property type="evidence" value="ECO:0007669"/>
    <property type="project" value="TreeGrafter"/>
</dbReference>
<evidence type="ECO:0000256" key="15">
    <source>
        <dbReference type="SAM" id="Phobius"/>
    </source>
</evidence>
<evidence type="ECO:0000256" key="14">
    <source>
        <dbReference type="SAM" id="MobiDB-lite"/>
    </source>
</evidence>
<keyword evidence="7" id="KW-0808">Transferase</keyword>
<keyword evidence="15" id="KW-0812">Transmembrane</keyword>
<dbReference type="PROSITE" id="PS50112">
    <property type="entry name" value="PAS"/>
    <property type="match status" value="1"/>
</dbReference>
<accession>A0A926HX23</accession>
<dbReference type="CDD" id="cd16922">
    <property type="entry name" value="HATPase_EvgS-ArcB-TorS-like"/>
    <property type="match status" value="1"/>
</dbReference>
<dbReference type="PROSITE" id="PS50885">
    <property type="entry name" value="HAMP"/>
    <property type="match status" value="1"/>
</dbReference>
<dbReference type="EMBL" id="JACRSQ010000008">
    <property type="protein sequence ID" value="MBC8543317.1"/>
    <property type="molecule type" value="Genomic_DNA"/>
</dbReference>
<dbReference type="CDD" id="cd06225">
    <property type="entry name" value="HAMP"/>
    <property type="match status" value="1"/>
</dbReference>
<evidence type="ECO:0000256" key="6">
    <source>
        <dbReference type="ARBA" id="ARBA00022553"/>
    </source>
</evidence>
<dbReference type="PANTHER" id="PTHR45453">
    <property type="entry name" value="PHOSPHATE REGULON SENSOR PROTEIN PHOR"/>
    <property type="match status" value="1"/>
</dbReference>
<dbReference type="InterPro" id="IPR036097">
    <property type="entry name" value="HisK_dim/P_sf"/>
</dbReference>
<evidence type="ECO:0000256" key="5">
    <source>
        <dbReference type="ARBA" id="ARBA00022475"/>
    </source>
</evidence>
<keyword evidence="12 15" id="KW-0472">Membrane</keyword>
<protein>
    <recommendedName>
        <fullName evidence="4">histidine kinase</fullName>
        <ecNumber evidence="4">2.7.13.3</ecNumber>
    </recommendedName>
</protein>
<keyword evidence="13" id="KW-0175">Coiled coil</keyword>
<evidence type="ECO:0000256" key="11">
    <source>
        <dbReference type="ARBA" id="ARBA00023012"/>
    </source>
</evidence>
<evidence type="ECO:0000256" key="1">
    <source>
        <dbReference type="ARBA" id="ARBA00000085"/>
    </source>
</evidence>
<dbReference type="PRINTS" id="PR00344">
    <property type="entry name" value="BCTRLSENSOR"/>
</dbReference>
<evidence type="ECO:0000256" key="8">
    <source>
        <dbReference type="ARBA" id="ARBA00022741"/>
    </source>
</evidence>
<dbReference type="InterPro" id="IPR031967">
    <property type="entry name" value="PhoR_single_Cache-like_dom"/>
</dbReference>
<dbReference type="InterPro" id="IPR003594">
    <property type="entry name" value="HATPase_dom"/>
</dbReference>
<evidence type="ECO:0000259" key="17">
    <source>
        <dbReference type="PROSITE" id="PS50112"/>
    </source>
</evidence>
<evidence type="ECO:0000256" key="2">
    <source>
        <dbReference type="ARBA" id="ARBA00004236"/>
    </source>
</evidence>
<sequence length="593" mass="67420">MRRKLLVSYIMLVICLLSVSTLAFYSKTQELYMDTLAADMEKQGELLIRILQEESPSESGLQDLVRDYGDLLDCRITIIAGDGRVMADSLEDPQRMENHGDREEVKLALEGKTGSSLRESTVQGEQLYYYALPFTDQGENRALRFSVSTSAVKGLGLQYMAVGIVIMAVGVVISIFLYIIFIRHLTEPLQELMQSAQQITDGDYGVTIRNYSEEEYAKVSQAFQHMLRELNRNLQDLRERNLELEAVLNSDINGILALDLSGNVILYNEQVKDLLSISSESLQGKSLYQLVRHDDLYRVAEHAMAKQQFRRVDAEFEQNGSRRIYRIYANPIRPRDSKESIGLLMVIEDITNVIRLENVRKDFVSNVTHELKTPLTSIRGFIDTLKQGAVEDRAVAYRFLDIIEMESDRLYRLIQDILYLSEIENRPGEEEALEEVSVEEIAAQVLEVLDSKISQKNLDIFWEVQQDVKVRCEPDKLKQLLMNLVDNAVKYTEEGSITIRAWKAQGNSMIQVQDTGIGIAKEHLERIFERFYRVDKGRSRKMGGTGLGLSIAKHVVERYGGELQVSSEVGKGSSFTARFPAPVDENKKPSDSK</sequence>
<dbReference type="GO" id="GO:0045121">
    <property type="term" value="C:membrane raft"/>
    <property type="evidence" value="ECO:0007669"/>
    <property type="project" value="UniProtKB-SubCell"/>
</dbReference>
<keyword evidence="15" id="KW-1133">Transmembrane helix</keyword>
<dbReference type="SMART" id="SM00387">
    <property type="entry name" value="HATPase_c"/>
    <property type="match status" value="1"/>
</dbReference>
<dbReference type="SUPFAM" id="SSF158472">
    <property type="entry name" value="HAMP domain-like"/>
    <property type="match status" value="1"/>
</dbReference>
<dbReference type="InterPro" id="IPR035965">
    <property type="entry name" value="PAS-like_dom_sf"/>
</dbReference>
<dbReference type="Pfam" id="PF02518">
    <property type="entry name" value="HATPase_c"/>
    <property type="match status" value="1"/>
</dbReference>
<dbReference type="FunFam" id="1.10.287.130:FF:000001">
    <property type="entry name" value="Two-component sensor histidine kinase"/>
    <property type="match status" value="1"/>
</dbReference>
<feature type="region of interest" description="Disordered" evidence="14">
    <location>
        <begin position="573"/>
        <end position="593"/>
    </location>
</feature>
<evidence type="ECO:0000313" key="20">
    <source>
        <dbReference type="Proteomes" id="UP000657006"/>
    </source>
</evidence>
<dbReference type="AlphaFoldDB" id="A0A926HX23"/>
<evidence type="ECO:0000256" key="12">
    <source>
        <dbReference type="ARBA" id="ARBA00023136"/>
    </source>
</evidence>
<keyword evidence="11" id="KW-0902">Two-component regulatory system</keyword>
<evidence type="ECO:0000313" key="19">
    <source>
        <dbReference type="EMBL" id="MBC8543317.1"/>
    </source>
</evidence>
<feature type="transmembrane region" description="Helical" evidence="15">
    <location>
        <begin position="6"/>
        <end position="25"/>
    </location>
</feature>
<dbReference type="Gene3D" id="3.30.450.20">
    <property type="entry name" value="PAS domain"/>
    <property type="match status" value="2"/>
</dbReference>
<evidence type="ECO:0000256" key="13">
    <source>
        <dbReference type="SAM" id="Coils"/>
    </source>
</evidence>
<dbReference type="Pfam" id="PF16736">
    <property type="entry name" value="sCache_like"/>
    <property type="match status" value="1"/>
</dbReference>
<dbReference type="CDD" id="cd00082">
    <property type="entry name" value="HisKA"/>
    <property type="match status" value="1"/>
</dbReference>
<dbReference type="SMART" id="SM00388">
    <property type="entry name" value="HisKA"/>
    <property type="match status" value="1"/>
</dbReference>
<feature type="domain" description="HAMP" evidence="18">
    <location>
        <begin position="183"/>
        <end position="235"/>
    </location>
</feature>
<dbReference type="InterPro" id="IPR036890">
    <property type="entry name" value="HATPase_C_sf"/>
</dbReference>
<dbReference type="Pfam" id="PF00989">
    <property type="entry name" value="PAS"/>
    <property type="match status" value="1"/>
</dbReference>
<feature type="transmembrane region" description="Helical" evidence="15">
    <location>
        <begin position="159"/>
        <end position="181"/>
    </location>
</feature>
<organism evidence="19 20">
    <name type="scientific">Bianquea renquensis</name>
    <dbReference type="NCBI Taxonomy" id="2763661"/>
    <lineage>
        <taxon>Bacteria</taxon>
        <taxon>Bacillati</taxon>
        <taxon>Bacillota</taxon>
        <taxon>Clostridia</taxon>
        <taxon>Eubacteriales</taxon>
        <taxon>Bianqueaceae</taxon>
        <taxon>Bianquea</taxon>
    </lineage>
</organism>
<dbReference type="InterPro" id="IPR050351">
    <property type="entry name" value="BphY/WalK/GraS-like"/>
</dbReference>
<dbReference type="Gene3D" id="6.10.340.10">
    <property type="match status" value="1"/>
</dbReference>
<keyword evidence="9" id="KW-0418">Kinase</keyword>
<dbReference type="PROSITE" id="PS50109">
    <property type="entry name" value="HIS_KIN"/>
    <property type="match status" value="1"/>
</dbReference>
<dbReference type="Gene3D" id="3.30.565.10">
    <property type="entry name" value="Histidine kinase-like ATPase, C-terminal domain"/>
    <property type="match status" value="1"/>
</dbReference>
<dbReference type="Gene3D" id="1.10.287.130">
    <property type="match status" value="1"/>
</dbReference>
<keyword evidence="20" id="KW-1185">Reference proteome</keyword>